<reference evidence="11 12" key="1">
    <citation type="submission" date="2017-12" db="EMBL/GenBank/DDBJ databases">
        <title>Sequencing, de novo assembly and annotation of complete genome of a new Thraustochytrid species, strain FCC1311.</title>
        <authorList>
            <person name="Sedici K."/>
            <person name="Godart F."/>
            <person name="Aiese Cigliano R."/>
            <person name="Sanseverino W."/>
            <person name="Barakat M."/>
            <person name="Ortet P."/>
            <person name="Marechal E."/>
            <person name="Cagnac O."/>
            <person name="Amato A."/>
        </authorList>
    </citation>
    <scope>NUCLEOTIDE SEQUENCE [LARGE SCALE GENOMIC DNA]</scope>
</reference>
<dbReference type="CDD" id="cd02893">
    <property type="entry name" value="FTase"/>
    <property type="match status" value="1"/>
</dbReference>
<keyword evidence="12" id="KW-1185">Reference proteome</keyword>
<comment type="cofactor">
    <cofactor evidence="9">
        <name>Zn(2+)</name>
        <dbReference type="ChEBI" id="CHEBI:29105"/>
    </cofactor>
    <text evidence="9">Binds 1 zinc ion per subunit.</text>
</comment>
<organism evidence="11 12">
    <name type="scientific">Hondaea fermentalgiana</name>
    <dbReference type="NCBI Taxonomy" id="2315210"/>
    <lineage>
        <taxon>Eukaryota</taxon>
        <taxon>Sar</taxon>
        <taxon>Stramenopiles</taxon>
        <taxon>Bigyra</taxon>
        <taxon>Labyrinthulomycetes</taxon>
        <taxon>Thraustochytrida</taxon>
        <taxon>Thraustochytriidae</taxon>
        <taxon>Hondaea</taxon>
    </lineage>
</organism>
<dbReference type="GO" id="GO:0005965">
    <property type="term" value="C:protein farnesyltransferase complex"/>
    <property type="evidence" value="ECO:0007669"/>
    <property type="project" value="UniProtKB-UniRule"/>
</dbReference>
<dbReference type="SUPFAM" id="SSF48239">
    <property type="entry name" value="Terpenoid cyclases/Protein prenyltransferases"/>
    <property type="match status" value="1"/>
</dbReference>
<evidence type="ECO:0000256" key="5">
    <source>
        <dbReference type="ARBA" id="ARBA00022679"/>
    </source>
</evidence>
<gene>
    <name evidence="11" type="ORF">FCC1311_023152</name>
</gene>
<comment type="similarity">
    <text evidence="1 9">Belongs to the protein prenyltransferase subunit beta family.</text>
</comment>
<dbReference type="Proteomes" id="UP000241890">
    <property type="component" value="Unassembled WGS sequence"/>
</dbReference>
<dbReference type="InterPro" id="IPR008930">
    <property type="entry name" value="Terpenoid_cyclase/PrenylTrfase"/>
</dbReference>
<comment type="function">
    <text evidence="9">Catalyzes the transfer of a farnesyl moiety from farnesyl diphosphate to a cysteine at the fourth position from the C-terminus of several proteins. The beta subunit is responsible for peptide-binding.</text>
</comment>
<keyword evidence="8 9" id="KW-0862">Zinc</keyword>
<comment type="caution">
    <text evidence="11">The sequence shown here is derived from an EMBL/GenBank/DDBJ whole genome shotgun (WGS) entry which is preliminary data.</text>
</comment>
<sequence length="424" mass="46685">MESMTQVAREGARLAAYDDDEPTESSMMQEDTERECARFYVDVASAPETFLGGMRSMGLLRGNDDEMHLLREETIDYLRRGLTIPLGASYTSLDASRPWLLYWMLQALDLLDAFPSDLVAGVRLALKECCAAGSLGFGGNFMQVGHTAPTYAAVLAICILDDDEAFQLLDRDAIYRFFMSLKHPSGGFRVQPDGEIDTRGLYTVLAVASILNILTPELTEGCAKFIADCQTYEGGIGGEPGNEAHGGYAFCGIAALAILGELDAIDLDAFVHWIAARQMRYEGGFQGRTNKLVDACYSFWQGATPAILREAAVRGDLHSSIGALAGVEGLIYDEERMQQYIILCCQQFQGGLRDKPSKRRDQYHTCYALSGLSVAQLGGSKVWGTQTNRLVETDPVYNIEREKLRRAKERFADLPPPVLSESTD</sequence>
<evidence type="ECO:0000256" key="3">
    <source>
        <dbReference type="ARBA" id="ARBA00015798"/>
    </source>
</evidence>
<evidence type="ECO:0000256" key="6">
    <source>
        <dbReference type="ARBA" id="ARBA00022723"/>
    </source>
</evidence>
<dbReference type="GO" id="GO:0004660">
    <property type="term" value="F:protein farnesyltransferase activity"/>
    <property type="evidence" value="ECO:0007669"/>
    <property type="project" value="UniProtKB-UniRule"/>
</dbReference>
<evidence type="ECO:0000256" key="8">
    <source>
        <dbReference type="ARBA" id="ARBA00022833"/>
    </source>
</evidence>
<dbReference type="InterPro" id="IPR045089">
    <property type="entry name" value="PGGT1B-like"/>
</dbReference>
<comment type="catalytic activity">
    <reaction evidence="9">
        <text>L-cysteinyl-[protein] + (2E,6E)-farnesyl diphosphate = S-(2E,6E)-farnesyl-L-cysteinyl-[protein] + diphosphate</text>
        <dbReference type="Rhea" id="RHEA:13345"/>
        <dbReference type="Rhea" id="RHEA-COMP:10131"/>
        <dbReference type="Rhea" id="RHEA-COMP:11535"/>
        <dbReference type="ChEBI" id="CHEBI:29950"/>
        <dbReference type="ChEBI" id="CHEBI:33019"/>
        <dbReference type="ChEBI" id="CHEBI:86019"/>
        <dbReference type="ChEBI" id="CHEBI:175763"/>
    </reaction>
</comment>
<evidence type="ECO:0000256" key="1">
    <source>
        <dbReference type="ARBA" id="ARBA00010497"/>
    </source>
</evidence>
<dbReference type="Gene3D" id="1.50.10.20">
    <property type="match status" value="1"/>
</dbReference>
<keyword evidence="7" id="KW-0677">Repeat</keyword>
<dbReference type="FunCoup" id="A0A2R5G6E4">
    <property type="interactions" value="75"/>
</dbReference>
<dbReference type="AlphaFoldDB" id="A0A2R5G6E4"/>
<proteinExistence type="inferred from homology"/>
<evidence type="ECO:0000256" key="9">
    <source>
        <dbReference type="RuleBase" id="RU365056"/>
    </source>
</evidence>
<protein>
    <recommendedName>
        <fullName evidence="3 9">Protein farnesyltransferase subunit beta</fullName>
        <shortName evidence="9">FTase-beta</shortName>
        <ecNumber evidence="2 9">2.5.1.58</ecNumber>
    </recommendedName>
</protein>
<keyword evidence="5 9" id="KW-0808">Transferase</keyword>
<evidence type="ECO:0000256" key="2">
    <source>
        <dbReference type="ARBA" id="ARBA00012702"/>
    </source>
</evidence>
<dbReference type="GO" id="GO:0097354">
    <property type="term" value="P:prenylation"/>
    <property type="evidence" value="ECO:0007669"/>
    <property type="project" value="UniProtKB-UniRule"/>
</dbReference>
<dbReference type="InParanoid" id="A0A2R5G6E4"/>
<dbReference type="PANTHER" id="PTHR11774:SF6">
    <property type="entry name" value="PROTEIN FARNESYLTRANSFERASE SUBUNIT BETA"/>
    <property type="match status" value="1"/>
</dbReference>
<dbReference type="PANTHER" id="PTHR11774">
    <property type="entry name" value="GERANYLGERANYL TRANSFERASE TYPE BETA SUBUNIT"/>
    <property type="match status" value="1"/>
</dbReference>
<dbReference type="InterPro" id="IPR001330">
    <property type="entry name" value="Prenyltrans"/>
</dbReference>
<evidence type="ECO:0000256" key="4">
    <source>
        <dbReference type="ARBA" id="ARBA00022602"/>
    </source>
</evidence>
<dbReference type="Pfam" id="PF00432">
    <property type="entry name" value="Prenyltrans"/>
    <property type="match status" value="1"/>
</dbReference>
<comment type="subunit">
    <text evidence="9">Heterodimer of an alpha and a beta subunit.</text>
</comment>
<dbReference type="EC" id="2.5.1.58" evidence="2 9"/>
<evidence type="ECO:0000256" key="7">
    <source>
        <dbReference type="ARBA" id="ARBA00022737"/>
    </source>
</evidence>
<accession>A0A2R5G6E4</accession>
<keyword evidence="4 9" id="KW-0637">Prenyltransferase</keyword>
<dbReference type="GO" id="GO:0008270">
    <property type="term" value="F:zinc ion binding"/>
    <property type="evidence" value="ECO:0007669"/>
    <property type="project" value="UniProtKB-UniRule"/>
</dbReference>
<dbReference type="EMBL" id="BEYU01000019">
    <property type="protein sequence ID" value="GBG26095.1"/>
    <property type="molecule type" value="Genomic_DNA"/>
</dbReference>
<evidence type="ECO:0000313" key="11">
    <source>
        <dbReference type="EMBL" id="GBG26095.1"/>
    </source>
</evidence>
<dbReference type="OrthoDB" id="10261146at2759"/>
<name>A0A2R5G6E4_9STRA</name>
<keyword evidence="6 9" id="KW-0479">Metal-binding</keyword>
<feature type="domain" description="Prenyltransferase alpha-alpha toroid" evidence="10">
    <location>
        <begin position="69"/>
        <end position="399"/>
    </location>
</feature>
<evidence type="ECO:0000313" key="12">
    <source>
        <dbReference type="Proteomes" id="UP000241890"/>
    </source>
</evidence>
<dbReference type="InterPro" id="IPR026872">
    <property type="entry name" value="FTB"/>
</dbReference>
<evidence type="ECO:0000259" key="10">
    <source>
        <dbReference type="Pfam" id="PF00432"/>
    </source>
</evidence>